<feature type="transmembrane region" description="Helical" evidence="3">
    <location>
        <begin position="477"/>
        <end position="499"/>
    </location>
</feature>
<feature type="domain" description="Major facilitator superfamily (MFS) profile" evidence="4">
    <location>
        <begin position="132"/>
        <end position="531"/>
    </location>
</feature>
<accession>A0ABM3FUX5</accession>
<reference evidence="6" key="1">
    <citation type="submission" date="2025-08" db="UniProtKB">
        <authorList>
            <consortium name="RefSeq"/>
        </authorList>
    </citation>
    <scope>IDENTIFICATION</scope>
    <source>
        <tissue evidence="6">Thorax and Abdomen</tissue>
    </source>
</reference>
<feature type="region of interest" description="Disordered" evidence="2">
    <location>
        <begin position="50"/>
        <end position="71"/>
    </location>
</feature>
<sequence>MTVTESGEGKQASVPDLYSQLRGAAAEIDERASSEESQSAAVNANGIASLPREIGPAPTDAERGASIPSSYGWSNPLSNDATVVGVAEELAPLNQTANPTVLNAHGGGALKKMVGPMSAEVKAEPPDGGCRAWVIMVASFFVNGIILGVINSASVIHIQLEGMLKSRNVTGASSKASLVTSLAIGMMFLMSPVAGILTDKIGVQMTTLLGGGLATLGLFISSFIWQKIEVMYLTYAIMYGLGASLAYTPSLVILGHYFKRRSGLVNGIVTAGSSAFTVAMPYVMQALLDSVGMKGLLISLAALTAGVMACAVLFKPLLPPSSSPERCAAGRFNFQLKLKEVINISMWKRKRYVIWATAIPLALFGYFVPYVHIGAFVKKNFTGHDEKLPVMCIAITSGVGRLLFGFVADLPRVNRILLQQISFVTIGLLTMLLPVTNSFNLLLVISLGMGLVDGCFISLLGPIAFDICGQKDASQAIGFLLGMCSIPLTVGPPIAGYLFDSQGSYTLAFILAGVPPIVGAIVMFLVRFVDDNTTGCGKDETEPSECLHQPLAQPAWQNEGKELQDMSRNGEAAKSP</sequence>
<keyword evidence="3" id="KW-0472">Membrane</keyword>
<protein>
    <submittedName>
        <fullName evidence="6">Monocarboxylate transporter 10 isoform X2</fullName>
    </submittedName>
</protein>
<evidence type="ECO:0000256" key="3">
    <source>
        <dbReference type="SAM" id="Phobius"/>
    </source>
</evidence>
<dbReference type="Pfam" id="PF07690">
    <property type="entry name" value="MFS_1"/>
    <property type="match status" value="1"/>
</dbReference>
<feature type="region of interest" description="Disordered" evidence="2">
    <location>
        <begin position="554"/>
        <end position="576"/>
    </location>
</feature>
<feature type="transmembrane region" description="Helical" evidence="3">
    <location>
        <begin position="296"/>
        <end position="314"/>
    </location>
</feature>
<feature type="transmembrane region" description="Helical" evidence="3">
    <location>
        <begin position="505"/>
        <end position="526"/>
    </location>
</feature>
<dbReference type="RefSeq" id="XP_046591802.1">
    <property type="nucleotide sequence ID" value="XM_046735846.1"/>
</dbReference>
<dbReference type="SUPFAM" id="SSF103473">
    <property type="entry name" value="MFS general substrate transporter"/>
    <property type="match status" value="1"/>
</dbReference>
<feature type="transmembrane region" description="Helical" evidence="3">
    <location>
        <begin position="441"/>
        <end position="465"/>
    </location>
</feature>
<evidence type="ECO:0000313" key="5">
    <source>
        <dbReference type="Proteomes" id="UP000829291"/>
    </source>
</evidence>
<keyword evidence="3" id="KW-0812">Transmembrane</keyword>
<feature type="transmembrane region" description="Helical" evidence="3">
    <location>
        <begin position="132"/>
        <end position="158"/>
    </location>
</feature>
<evidence type="ECO:0000256" key="2">
    <source>
        <dbReference type="SAM" id="MobiDB-lite"/>
    </source>
</evidence>
<feature type="transmembrane region" description="Helical" evidence="3">
    <location>
        <begin position="178"/>
        <end position="198"/>
    </location>
</feature>
<feature type="transmembrane region" description="Helical" evidence="3">
    <location>
        <begin position="352"/>
        <end position="376"/>
    </location>
</feature>
<feature type="transmembrane region" description="Helical" evidence="3">
    <location>
        <begin position="264"/>
        <end position="284"/>
    </location>
</feature>
<evidence type="ECO:0000259" key="4">
    <source>
        <dbReference type="PROSITE" id="PS50850"/>
    </source>
</evidence>
<feature type="transmembrane region" description="Helical" evidence="3">
    <location>
        <begin position="205"/>
        <end position="225"/>
    </location>
</feature>
<organism evidence="5 6">
    <name type="scientific">Neodiprion lecontei</name>
    <name type="common">Redheaded pine sawfly</name>
    <dbReference type="NCBI Taxonomy" id="441921"/>
    <lineage>
        <taxon>Eukaryota</taxon>
        <taxon>Metazoa</taxon>
        <taxon>Ecdysozoa</taxon>
        <taxon>Arthropoda</taxon>
        <taxon>Hexapoda</taxon>
        <taxon>Insecta</taxon>
        <taxon>Pterygota</taxon>
        <taxon>Neoptera</taxon>
        <taxon>Endopterygota</taxon>
        <taxon>Hymenoptera</taxon>
        <taxon>Tenthredinoidea</taxon>
        <taxon>Diprionidae</taxon>
        <taxon>Diprioninae</taxon>
        <taxon>Neodiprion</taxon>
    </lineage>
</organism>
<gene>
    <name evidence="6" type="primary">LOC107224784</name>
</gene>
<evidence type="ECO:0000313" key="6">
    <source>
        <dbReference type="RefSeq" id="XP_046591802.1"/>
    </source>
</evidence>
<keyword evidence="5" id="KW-1185">Reference proteome</keyword>
<comment type="subcellular location">
    <subcellularLocation>
        <location evidence="1">Membrane</location>
        <topology evidence="1">Multi-pass membrane protein</topology>
    </subcellularLocation>
</comment>
<dbReference type="Gene3D" id="1.20.1250.20">
    <property type="entry name" value="MFS general substrate transporter like domains"/>
    <property type="match status" value="2"/>
</dbReference>
<proteinExistence type="predicted"/>
<dbReference type="PROSITE" id="PS50850">
    <property type="entry name" value="MFS"/>
    <property type="match status" value="1"/>
</dbReference>
<feature type="transmembrane region" description="Helical" evidence="3">
    <location>
        <begin position="416"/>
        <end position="435"/>
    </location>
</feature>
<dbReference type="InterPro" id="IPR050327">
    <property type="entry name" value="Proton-linked_MCT"/>
</dbReference>
<dbReference type="PANTHER" id="PTHR11360">
    <property type="entry name" value="MONOCARBOXYLATE TRANSPORTER"/>
    <property type="match status" value="1"/>
</dbReference>
<feature type="transmembrane region" description="Helical" evidence="3">
    <location>
        <begin position="237"/>
        <end position="257"/>
    </location>
</feature>
<dbReference type="Proteomes" id="UP000829291">
    <property type="component" value="Chromosome 3"/>
</dbReference>
<dbReference type="GeneID" id="107224784"/>
<keyword evidence="3" id="KW-1133">Transmembrane helix</keyword>
<dbReference type="InterPro" id="IPR020846">
    <property type="entry name" value="MFS_dom"/>
</dbReference>
<dbReference type="PANTHER" id="PTHR11360:SF312">
    <property type="entry name" value="KARMOISIN, ISOFORM B"/>
    <property type="match status" value="1"/>
</dbReference>
<name>A0ABM3FUX5_NEOLC</name>
<dbReference type="InterPro" id="IPR036259">
    <property type="entry name" value="MFS_trans_sf"/>
</dbReference>
<feature type="transmembrane region" description="Helical" evidence="3">
    <location>
        <begin position="388"/>
        <end position="404"/>
    </location>
</feature>
<evidence type="ECO:0000256" key="1">
    <source>
        <dbReference type="ARBA" id="ARBA00004141"/>
    </source>
</evidence>
<dbReference type="InterPro" id="IPR011701">
    <property type="entry name" value="MFS"/>
</dbReference>